<dbReference type="EMBL" id="GBRH01242823">
    <property type="protein sequence ID" value="JAD55072.1"/>
    <property type="molecule type" value="Transcribed_RNA"/>
</dbReference>
<accession>A0A0A9B6Z8</accession>
<name>A0A0A9B6Z8_ARUDO</name>
<evidence type="ECO:0000313" key="1">
    <source>
        <dbReference type="EMBL" id="JAD55072.1"/>
    </source>
</evidence>
<dbReference type="AlphaFoldDB" id="A0A0A9B6Z8"/>
<protein>
    <submittedName>
        <fullName evidence="1">Uncharacterized protein</fullName>
    </submittedName>
</protein>
<sequence length="33" mass="3307">MPCSVMDGDVVPAMAAPKSSALKTGERAASTAR</sequence>
<organism evidence="1">
    <name type="scientific">Arundo donax</name>
    <name type="common">Giant reed</name>
    <name type="synonym">Donax arundinaceus</name>
    <dbReference type="NCBI Taxonomy" id="35708"/>
    <lineage>
        <taxon>Eukaryota</taxon>
        <taxon>Viridiplantae</taxon>
        <taxon>Streptophyta</taxon>
        <taxon>Embryophyta</taxon>
        <taxon>Tracheophyta</taxon>
        <taxon>Spermatophyta</taxon>
        <taxon>Magnoliopsida</taxon>
        <taxon>Liliopsida</taxon>
        <taxon>Poales</taxon>
        <taxon>Poaceae</taxon>
        <taxon>PACMAD clade</taxon>
        <taxon>Arundinoideae</taxon>
        <taxon>Arundineae</taxon>
        <taxon>Arundo</taxon>
    </lineage>
</organism>
<reference evidence="1" key="2">
    <citation type="journal article" date="2015" name="Data Brief">
        <title>Shoot transcriptome of the giant reed, Arundo donax.</title>
        <authorList>
            <person name="Barrero R.A."/>
            <person name="Guerrero F.D."/>
            <person name="Moolhuijzen P."/>
            <person name="Goolsby J.A."/>
            <person name="Tidwell J."/>
            <person name="Bellgard S.E."/>
            <person name="Bellgard M.I."/>
        </authorList>
    </citation>
    <scope>NUCLEOTIDE SEQUENCE</scope>
    <source>
        <tissue evidence="1">Shoot tissue taken approximately 20 cm above the soil surface</tissue>
    </source>
</reference>
<proteinExistence type="predicted"/>
<reference evidence="1" key="1">
    <citation type="submission" date="2014-09" db="EMBL/GenBank/DDBJ databases">
        <authorList>
            <person name="Magalhaes I.L.F."/>
            <person name="Oliveira U."/>
            <person name="Santos F.R."/>
            <person name="Vidigal T.H.D.A."/>
            <person name="Brescovit A.D."/>
            <person name="Santos A.J."/>
        </authorList>
    </citation>
    <scope>NUCLEOTIDE SEQUENCE</scope>
    <source>
        <tissue evidence="1">Shoot tissue taken approximately 20 cm above the soil surface</tissue>
    </source>
</reference>